<name>A0AA38H6R5_9TREE</name>
<dbReference type="GeneID" id="77731792"/>
<keyword evidence="1" id="KW-1133">Transmembrane helix</keyword>
<protein>
    <submittedName>
        <fullName evidence="2">Uncharacterized protein</fullName>
    </submittedName>
</protein>
<keyword evidence="3" id="KW-1185">Reference proteome</keyword>
<proteinExistence type="predicted"/>
<evidence type="ECO:0000313" key="2">
    <source>
        <dbReference type="EMBL" id="KAI9635060.1"/>
    </source>
</evidence>
<feature type="transmembrane region" description="Helical" evidence="1">
    <location>
        <begin position="32"/>
        <end position="53"/>
    </location>
</feature>
<evidence type="ECO:0000256" key="1">
    <source>
        <dbReference type="SAM" id="Phobius"/>
    </source>
</evidence>
<dbReference type="EMBL" id="JAKWFO010000005">
    <property type="protein sequence ID" value="KAI9635060.1"/>
    <property type="molecule type" value="Genomic_DNA"/>
</dbReference>
<keyword evidence="1" id="KW-0812">Transmembrane</keyword>
<reference evidence="2" key="1">
    <citation type="journal article" date="2022" name="G3 (Bethesda)">
        <title>High quality genome of the basidiomycete yeast Dioszegia hungarica PDD-24b-2 isolated from cloud water.</title>
        <authorList>
            <person name="Jarrige D."/>
            <person name="Haridas S."/>
            <person name="Bleykasten-Grosshans C."/>
            <person name="Joly M."/>
            <person name="Nadalig T."/>
            <person name="Sancelme M."/>
            <person name="Vuilleumier S."/>
            <person name="Grigoriev I.V."/>
            <person name="Amato P."/>
            <person name="Bringel F."/>
        </authorList>
    </citation>
    <scope>NUCLEOTIDE SEQUENCE</scope>
    <source>
        <strain evidence="2">PDD-24b-2</strain>
    </source>
</reference>
<comment type="caution">
    <text evidence="2">The sequence shown here is derived from an EMBL/GenBank/DDBJ whole genome shotgun (WGS) entry which is preliminary data.</text>
</comment>
<organism evidence="2 3">
    <name type="scientific">Dioszegia hungarica</name>
    <dbReference type="NCBI Taxonomy" id="4972"/>
    <lineage>
        <taxon>Eukaryota</taxon>
        <taxon>Fungi</taxon>
        <taxon>Dikarya</taxon>
        <taxon>Basidiomycota</taxon>
        <taxon>Agaricomycotina</taxon>
        <taxon>Tremellomycetes</taxon>
        <taxon>Tremellales</taxon>
        <taxon>Bulleribasidiaceae</taxon>
        <taxon>Dioszegia</taxon>
    </lineage>
</organism>
<accession>A0AA38H6R5</accession>
<gene>
    <name evidence="2" type="ORF">MKK02DRAFT_43739</name>
</gene>
<evidence type="ECO:0000313" key="3">
    <source>
        <dbReference type="Proteomes" id="UP001164286"/>
    </source>
</evidence>
<sequence length="135" mass="14270">MSSSMTEKQRPIVPKYVPKYASGTKGSSGDDIVDGIAACIFLGGFGYFLYWLVDNIWFSGVAVRAAMAHAREVARAAKVAAALAEKSAEEAAILAERAAADAARMAQIKGVQVLADLLEEIKHLRAAMDIIAGGE</sequence>
<dbReference type="Proteomes" id="UP001164286">
    <property type="component" value="Unassembled WGS sequence"/>
</dbReference>
<keyword evidence="1" id="KW-0472">Membrane</keyword>
<dbReference type="RefSeq" id="XP_052944837.1">
    <property type="nucleotide sequence ID" value="XM_053092587.1"/>
</dbReference>
<dbReference type="AlphaFoldDB" id="A0AA38H6R5"/>